<evidence type="ECO:0000313" key="2">
    <source>
        <dbReference type="Proteomes" id="UP001164929"/>
    </source>
</evidence>
<gene>
    <name evidence="1" type="ORF">NC653_010574</name>
</gene>
<organism evidence="1 2">
    <name type="scientific">Populus alba x Populus x berolinensis</name>
    <dbReference type="NCBI Taxonomy" id="444605"/>
    <lineage>
        <taxon>Eukaryota</taxon>
        <taxon>Viridiplantae</taxon>
        <taxon>Streptophyta</taxon>
        <taxon>Embryophyta</taxon>
        <taxon>Tracheophyta</taxon>
        <taxon>Spermatophyta</taxon>
        <taxon>Magnoliopsida</taxon>
        <taxon>eudicotyledons</taxon>
        <taxon>Gunneridae</taxon>
        <taxon>Pentapetalae</taxon>
        <taxon>rosids</taxon>
        <taxon>fabids</taxon>
        <taxon>Malpighiales</taxon>
        <taxon>Salicaceae</taxon>
        <taxon>Saliceae</taxon>
        <taxon>Populus</taxon>
    </lineage>
</organism>
<proteinExistence type="predicted"/>
<accession>A0AAD6R080</accession>
<dbReference type="AlphaFoldDB" id="A0AAD6R080"/>
<sequence length="68" mass="7833">MEIDQKIDVQEESKVLRHFPSDLIDFVKESLKPTWREAAVESIKQFLSSSQPKMTKLAEGYVSKYGKS</sequence>
<dbReference type="PANTHER" id="PTHR36886">
    <property type="entry name" value="PROTEIN FRIGIDA-ESSENTIAL 1"/>
    <property type="match status" value="1"/>
</dbReference>
<name>A0AAD6R080_9ROSI</name>
<dbReference type="PANTHER" id="PTHR36886:SF3">
    <property type="entry name" value="PROTEIN FRIGIDA-ESSENTIAL 1"/>
    <property type="match status" value="1"/>
</dbReference>
<keyword evidence="2" id="KW-1185">Reference proteome</keyword>
<dbReference type="Proteomes" id="UP001164929">
    <property type="component" value="Chromosome 4"/>
</dbReference>
<protein>
    <submittedName>
        <fullName evidence="1">Uncharacterized protein</fullName>
    </submittedName>
</protein>
<dbReference type="EMBL" id="JAQIZT010000004">
    <property type="protein sequence ID" value="KAJ6999864.1"/>
    <property type="molecule type" value="Genomic_DNA"/>
</dbReference>
<comment type="caution">
    <text evidence="1">The sequence shown here is derived from an EMBL/GenBank/DDBJ whole genome shotgun (WGS) entry which is preliminary data.</text>
</comment>
<evidence type="ECO:0000313" key="1">
    <source>
        <dbReference type="EMBL" id="KAJ6999864.1"/>
    </source>
</evidence>
<dbReference type="InterPro" id="IPR052650">
    <property type="entry name" value="Zinc_finger_CCCH"/>
</dbReference>
<reference evidence="1 2" key="1">
    <citation type="journal article" date="2023" name="Mol. Ecol. Resour.">
        <title>Chromosome-level genome assembly of a triploid poplar Populus alba 'Berolinensis'.</title>
        <authorList>
            <person name="Chen S."/>
            <person name="Yu Y."/>
            <person name="Wang X."/>
            <person name="Wang S."/>
            <person name="Zhang T."/>
            <person name="Zhou Y."/>
            <person name="He R."/>
            <person name="Meng N."/>
            <person name="Wang Y."/>
            <person name="Liu W."/>
            <person name="Liu Z."/>
            <person name="Liu J."/>
            <person name="Guo Q."/>
            <person name="Huang H."/>
            <person name="Sederoff R.R."/>
            <person name="Wang G."/>
            <person name="Qu G."/>
            <person name="Chen S."/>
        </authorList>
    </citation>
    <scope>NUCLEOTIDE SEQUENCE [LARGE SCALE GENOMIC DNA]</scope>
    <source>
        <strain evidence="1">SC-2020</strain>
    </source>
</reference>